<gene>
    <name evidence="1" type="ORF">ACFSGX_05735</name>
</gene>
<sequence>MVDVPLVDANIFWTPVAYGGPDNQHLRGTLTVENRAEPDRTTRYFEHAVTLGGCAMWSLWTSQARILELFRYVTLMTVRDGLDPTYVHCQLAVIPEYREMMSEYLPVLRTEQGDG</sequence>
<evidence type="ECO:0000313" key="2">
    <source>
        <dbReference type="Proteomes" id="UP001597400"/>
    </source>
</evidence>
<reference evidence="2" key="1">
    <citation type="journal article" date="2019" name="Int. J. Syst. Evol. Microbiol.">
        <title>The Global Catalogue of Microorganisms (GCM) 10K type strain sequencing project: providing services to taxonomists for standard genome sequencing and annotation.</title>
        <authorList>
            <consortium name="The Broad Institute Genomics Platform"/>
            <consortium name="The Broad Institute Genome Sequencing Center for Infectious Disease"/>
            <person name="Wu L."/>
            <person name="Ma J."/>
        </authorList>
    </citation>
    <scope>NUCLEOTIDE SEQUENCE [LARGE SCALE GENOMIC DNA]</scope>
    <source>
        <strain evidence="2">CGMCC 1.12702</strain>
    </source>
</reference>
<dbReference type="RefSeq" id="WP_380928143.1">
    <property type="nucleotide sequence ID" value="NZ_JBHUGS010000001.1"/>
</dbReference>
<protein>
    <recommendedName>
        <fullName evidence="3">GyrI-like small molecule binding domain-containing protein</fullName>
    </recommendedName>
</protein>
<evidence type="ECO:0000313" key="1">
    <source>
        <dbReference type="EMBL" id="MFD1950266.1"/>
    </source>
</evidence>
<evidence type="ECO:0008006" key="3">
    <source>
        <dbReference type="Google" id="ProtNLM"/>
    </source>
</evidence>
<proteinExistence type="predicted"/>
<keyword evidence="2" id="KW-1185">Reference proteome</keyword>
<dbReference type="Proteomes" id="UP001597400">
    <property type="component" value="Unassembled WGS sequence"/>
</dbReference>
<dbReference type="EMBL" id="JBHUGS010000001">
    <property type="protein sequence ID" value="MFD1950266.1"/>
    <property type="molecule type" value="Genomic_DNA"/>
</dbReference>
<comment type="caution">
    <text evidence="1">The sequence shown here is derived from an EMBL/GenBank/DDBJ whole genome shotgun (WGS) entry which is preliminary data.</text>
</comment>
<accession>A0ABW4TXM1</accession>
<name>A0ABW4TXM1_9SPHN</name>
<organism evidence="1 2">
    <name type="scientific">Sphingomonas arantia</name>
    <dbReference type="NCBI Taxonomy" id="1460676"/>
    <lineage>
        <taxon>Bacteria</taxon>
        <taxon>Pseudomonadati</taxon>
        <taxon>Pseudomonadota</taxon>
        <taxon>Alphaproteobacteria</taxon>
        <taxon>Sphingomonadales</taxon>
        <taxon>Sphingomonadaceae</taxon>
        <taxon>Sphingomonas</taxon>
    </lineage>
</organism>